<comment type="catalytic activity">
    <reaction evidence="1 7">
        <text>GDP-alpha-D-mannose = GDP-4-dehydro-alpha-D-rhamnose + H2O</text>
        <dbReference type="Rhea" id="RHEA:23820"/>
        <dbReference type="ChEBI" id="CHEBI:15377"/>
        <dbReference type="ChEBI" id="CHEBI:57527"/>
        <dbReference type="ChEBI" id="CHEBI:57964"/>
        <dbReference type="EC" id="4.2.1.47"/>
    </reaction>
</comment>
<dbReference type="FunFam" id="3.40.50.720:FF:000924">
    <property type="entry name" value="GDP-mannose 4,6 dehydratase"/>
    <property type="match status" value="1"/>
</dbReference>
<evidence type="ECO:0000256" key="5">
    <source>
        <dbReference type="ARBA" id="ARBA00023239"/>
    </source>
</evidence>
<name>A0A7L5DS05_9BACT</name>
<dbReference type="Gene3D" id="3.40.50.720">
    <property type="entry name" value="NAD(P)-binding Rossmann-like Domain"/>
    <property type="match status" value="1"/>
</dbReference>
<reference evidence="9 10" key="1">
    <citation type="submission" date="2020-04" db="EMBL/GenBank/DDBJ databases">
        <title>Genome sequencing of novel species.</title>
        <authorList>
            <person name="Heo J."/>
            <person name="Kim S.-J."/>
            <person name="Kim J.-S."/>
            <person name="Hong S.-B."/>
            <person name="Kwon S.-W."/>
        </authorList>
    </citation>
    <scope>NUCLEOTIDE SEQUENCE [LARGE SCALE GENOMIC DNA]</scope>
    <source>
        <strain evidence="9 10">CJU-R4</strain>
    </source>
</reference>
<dbReference type="InterPro" id="IPR006368">
    <property type="entry name" value="GDP_Man_deHydtase"/>
</dbReference>
<dbReference type="AlphaFoldDB" id="A0A7L5DS05"/>
<dbReference type="InterPro" id="IPR016040">
    <property type="entry name" value="NAD(P)-bd_dom"/>
</dbReference>
<protein>
    <recommendedName>
        <fullName evidence="4 7">GDP-mannose 4,6-dehydratase</fullName>
        <ecNumber evidence="4 7">4.2.1.47</ecNumber>
    </recommendedName>
    <alternativeName>
        <fullName evidence="7">GDP-D-mannose dehydratase</fullName>
    </alternativeName>
</protein>
<accession>A0A7L5DS05</accession>
<evidence type="ECO:0000313" key="9">
    <source>
        <dbReference type="EMBL" id="QJD81284.1"/>
    </source>
</evidence>
<dbReference type="CDD" id="cd05260">
    <property type="entry name" value="GDP_MD_SDR_e"/>
    <property type="match status" value="1"/>
</dbReference>
<evidence type="ECO:0000256" key="3">
    <source>
        <dbReference type="ARBA" id="ARBA00009263"/>
    </source>
</evidence>
<evidence type="ECO:0000259" key="8">
    <source>
        <dbReference type="Pfam" id="PF16363"/>
    </source>
</evidence>
<dbReference type="EMBL" id="CP051677">
    <property type="protein sequence ID" value="QJD81284.1"/>
    <property type="molecule type" value="Genomic_DNA"/>
</dbReference>
<proteinExistence type="inferred from homology"/>
<dbReference type="GO" id="GO:0008446">
    <property type="term" value="F:GDP-mannose 4,6-dehydratase activity"/>
    <property type="evidence" value="ECO:0007669"/>
    <property type="project" value="UniProtKB-UniRule"/>
</dbReference>
<organism evidence="9 10">
    <name type="scientific">Spirosoma rhododendri</name>
    <dbReference type="NCBI Taxonomy" id="2728024"/>
    <lineage>
        <taxon>Bacteria</taxon>
        <taxon>Pseudomonadati</taxon>
        <taxon>Bacteroidota</taxon>
        <taxon>Cytophagia</taxon>
        <taxon>Cytophagales</taxon>
        <taxon>Cytophagaceae</taxon>
        <taxon>Spirosoma</taxon>
    </lineage>
</organism>
<dbReference type="SUPFAM" id="SSF51735">
    <property type="entry name" value="NAD(P)-binding Rossmann-fold domains"/>
    <property type="match status" value="1"/>
</dbReference>
<dbReference type="Gene3D" id="3.90.25.10">
    <property type="entry name" value="UDP-galactose 4-epimerase, domain 1"/>
    <property type="match status" value="1"/>
</dbReference>
<sequence>MMKRALICGVSGQDGAYLAKLLLEKGYEVYGGSRDAQMSSFTNLKRLGIDKQVKLLSISINDFRSVLQTILKVRPDELYNLAGQSSVSLSFEQPVETLESISVGTLNLLEAIRFSNLPIRFYNAGSSECFGDTGSMAADEMTPFRPRSPYGVAKAAAFWQVANYREAYRLHASTGILFNHESPLRPERFVTQKIVAAACRIAKGSPEKLVLGNIDIARDWGWAPDYVMAMWLMLQQEQADDYVIATGETNKLRDFIQVVFDSVGLNWKEHVYSDQSLFRPTDIIEGHADSAKARLHLGWRASHNMEDVVRMMVQEKVKALKEQSVKVIL</sequence>
<dbReference type="PANTHER" id="PTHR43715">
    <property type="entry name" value="GDP-MANNOSE 4,6-DEHYDRATASE"/>
    <property type="match status" value="1"/>
</dbReference>
<gene>
    <name evidence="7" type="primary">gmd</name>
    <name evidence="9" type="ORF">HH216_07950</name>
</gene>
<evidence type="ECO:0000256" key="1">
    <source>
        <dbReference type="ARBA" id="ARBA00000188"/>
    </source>
</evidence>
<keyword evidence="10" id="KW-1185">Reference proteome</keyword>
<evidence type="ECO:0000256" key="2">
    <source>
        <dbReference type="ARBA" id="ARBA00001937"/>
    </source>
</evidence>
<dbReference type="EC" id="4.2.1.47" evidence="4 7"/>
<dbReference type="GO" id="GO:0042351">
    <property type="term" value="P:'de novo' GDP-L-fucose biosynthetic process"/>
    <property type="evidence" value="ECO:0007669"/>
    <property type="project" value="TreeGrafter"/>
</dbReference>
<evidence type="ECO:0000256" key="6">
    <source>
        <dbReference type="ARBA" id="ARBA00059383"/>
    </source>
</evidence>
<comment type="similarity">
    <text evidence="3 7">Belongs to the NAD(P)-dependent epimerase/dehydratase family. GDP-mannose 4,6-dehydratase subfamily.</text>
</comment>
<keyword evidence="7" id="KW-0521">NADP</keyword>
<evidence type="ECO:0000256" key="7">
    <source>
        <dbReference type="HAMAP-Rule" id="MF_00955"/>
    </source>
</evidence>
<comment type="cofactor">
    <cofactor evidence="2 7">
        <name>NADP(+)</name>
        <dbReference type="ChEBI" id="CHEBI:58349"/>
    </cofactor>
</comment>
<dbReference type="Pfam" id="PF16363">
    <property type="entry name" value="GDP_Man_Dehyd"/>
    <property type="match status" value="1"/>
</dbReference>
<dbReference type="HAMAP" id="MF_00955">
    <property type="entry name" value="GDP_Man_dehydratase"/>
    <property type="match status" value="1"/>
</dbReference>
<dbReference type="PANTHER" id="PTHR43715:SF1">
    <property type="entry name" value="GDP-MANNOSE 4,6 DEHYDRATASE"/>
    <property type="match status" value="1"/>
</dbReference>
<evidence type="ECO:0000256" key="4">
    <source>
        <dbReference type="ARBA" id="ARBA00011989"/>
    </source>
</evidence>
<feature type="domain" description="NAD(P)-binding" evidence="8">
    <location>
        <begin position="6"/>
        <end position="312"/>
    </location>
</feature>
<dbReference type="Proteomes" id="UP000501128">
    <property type="component" value="Chromosome"/>
</dbReference>
<dbReference type="KEGG" id="srho:HH216_07950"/>
<comment type="function">
    <text evidence="6 7">Catalyzes the conversion of GDP-D-mannose to GDP-4-dehydro-6-deoxy-D-mannose.</text>
</comment>
<keyword evidence="5 7" id="KW-0456">Lyase</keyword>
<comment type="caution">
    <text evidence="7">Lacks conserved residue(s) required for the propagation of feature annotation.</text>
</comment>
<dbReference type="GO" id="GO:0070401">
    <property type="term" value="F:NADP+ binding"/>
    <property type="evidence" value="ECO:0007669"/>
    <property type="project" value="UniProtKB-UniRule"/>
</dbReference>
<evidence type="ECO:0000313" key="10">
    <source>
        <dbReference type="Proteomes" id="UP000501128"/>
    </source>
</evidence>
<dbReference type="InterPro" id="IPR036291">
    <property type="entry name" value="NAD(P)-bd_dom_sf"/>
</dbReference>